<dbReference type="PROSITE" id="PS50022">
    <property type="entry name" value="FA58C_3"/>
    <property type="match status" value="2"/>
</dbReference>
<dbReference type="Proteomes" id="UP000283850">
    <property type="component" value="Unassembled WGS sequence"/>
</dbReference>
<organism evidence="6 7">
    <name type="scientific">Bacteroides intestinalis</name>
    <dbReference type="NCBI Taxonomy" id="329854"/>
    <lineage>
        <taxon>Bacteria</taxon>
        <taxon>Pseudomonadati</taxon>
        <taxon>Bacteroidota</taxon>
        <taxon>Bacteroidia</taxon>
        <taxon>Bacteroidales</taxon>
        <taxon>Bacteroidaceae</taxon>
        <taxon>Bacteroides</taxon>
    </lineage>
</organism>
<evidence type="ECO:0000256" key="3">
    <source>
        <dbReference type="ARBA" id="ARBA00022729"/>
    </source>
</evidence>
<evidence type="ECO:0000259" key="5">
    <source>
        <dbReference type="PROSITE" id="PS50022"/>
    </source>
</evidence>
<dbReference type="GO" id="GO:0005576">
    <property type="term" value="C:extracellular region"/>
    <property type="evidence" value="ECO:0007669"/>
    <property type="project" value="UniProtKB-SubCell"/>
</dbReference>
<evidence type="ECO:0000256" key="1">
    <source>
        <dbReference type="ARBA" id="ARBA00004613"/>
    </source>
</evidence>
<sequence length="1008" mass="113552">MSLKKQLFLVCGAIVMPFLGLHADNVNVALHKPVTASSQQEEFPASNVTDGIVSRKSTWMSGKSARPPHTLDINLERYYNINRVVIYTGIPDAEQTEQEKGKAPGFWSVKNFKIQYWDDANWTDLPDTECTENRLDKLEFTFHPELLTFQIRLVSTDGEPIRINEFEVYGKEKAGMPIPVTTGEAPRVSQEPLEKEMQVTVAKEIIGKSMKYVAYNQGYYLPGSNVSGWLEYSNVNSLRVWTSLNDYIPQSVVFNDKELSTLEAFESCKNELRNNPEHNRFIQWEPILAKCGEAHFSTNSMVFEYTLKELKRLNIDAILQINSTDFDGTWSNKWKQWQRFYALAFYAAKTGDVTMYAMHNEPNHRHAGPMKITQYVDAMKIVSDAVYCAVQDVNRLYGKNLKSRFVSPVTAGSNTNWWAEVVKNLRIDYRGLPSDRDLMDIFSTHSYNLPAAGYASKVSDIRKIIVENHPLKQPLPIVYTETGRWMNAYLIDKEETMDSPSLFTEWAGEYTNNTFNQGYGMWAFKFANTTSGTYPRGIKSGHHFIWQGKRIVEDAYTNVALGKKAMDLTSSRPVAVKVITDGNKTDASMWVSPDTDAEKYLEINLGKSTSLGGAVVYTGSAYGVYTAPDRVKNFRLQYWDGTGWADIKETVEKDARYAQSFFLFDAPVTTSKVRFVATDKGSIKVREIKLFDAESVKEIPSSFDISGIQRTGEVVRLFAKGFKDERPLLNTVKSVADNDVDAITSFNPEEMRYYVWLVQRKLSSNSLTLDLKSLNLPAGTKVIAEEVSANAYGEVVWIKETSEEGQLSFELPAQSVMLLTIPICSNAASTLVATADATVKAGANSEKNFGKAKVINIEMNASRANGNQVSYLKFDLSGMNKEKMNAAILRLYGSSSTKSPYRFHVYALDNSNWDESTLNWKNAPNLEKDQVRVTDVGNTAHVAGEIVVTETASWHQLDVTSLIRKCRQPEITFVLIREVRQLGDDSDNNKNSSFGTRESVNKPALIVW</sequence>
<evidence type="ECO:0000256" key="2">
    <source>
        <dbReference type="ARBA" id="ARBA00022525"/>
    </source>
</evidence>
<feature type="domain" description="F5/8 type C" evidence="5">
    <location>
        <begin position="549"/>
        <end position="693"/>
    </location>
</feature>
<reference evidence="6 7" key="1">
    <citation type="submission" date="2018-08" db="EMBL/GenBank/DDBJ databases">
        <title>A genome reference for cultivated species of the human gut microbiota.</title>
        <authorList>
            <person name="Zou Y."/>
            <person name="Xue W."/>
            <person name="Luo G."/>
        </authorList>
    </citation>
    <scope>NUCLEOTIDE SEQUENCE [LARGE SCALE GENOMIC DNA]</scope>
    <source>
        <strain evidence="6 7">AF14-32</strain>
    </source>
</reference>
<dbReference type="AlphaFoldDB" id="A0A412YB63"/>
<protein>
    <submittedName>
        <fullName evidence="6">Carbohydrate-binding protein</fullName>
    </submittedName>
</protein>
<comment type="caution">
    <text evidence="6">The sequence shown here is derived from an EMBL/GenBank/DDBJ whole genome shotgun (WGS) entry which is preliminary data.</text>
</comment>
<dbReference type="InterPro" id="IPR000421">
    <property type="entry name" value="FA58C"/>
</dbReference>
<gene>
    <name evidence="6" type="ORF">DWW10_08985</name>
</gene>
<dbReference type="Gene3D" id="2.60.120.260">
    <property type="entry name" value="Galactose-binding domain-like"/>
    <property type="match status" value="2"/>
</dbReference>
<evidence type="ECO:0000313" key="7">
    <source>
        <dbReference type="Proteomes" id="UP000283850"/>
    </source>
</evidence>
<dbReference type="SUPFAM" id="SSF51445">
    <property type="entry name" value="(Trans)glycosidases"/>
    <property type="match status" value="1"/>
</dbReference>
<feature type="signal peptide" evidence="4">
    <location>
        <begin position="1"/>
        <end position="23"/>
    </location>
</feature>
<evidence type="ECO:0000313" key="6">
    <source>
        <dbReference type="EMBL" id="RGV54633.1"/>
    </source>
</evidence>
<dbReference type="InterPro" id="IPR008979">
    <property type="entry name" value="Galactose-bd-like_sf"/>
</dbReference>
<dbReference type="SUPFAM" id="SSF49785">
    <property type="entry name" value="Galactose-binding domain-like"/>
    <property type="match status" value="2"/>
</dbReference>
<dbReference type="RefSeq" id="WP_022392990.1">
    <property type="nucleotide sequence ID" value="NZ_QRZF01000005.1"/>
</dbReference>
<dbReference type="NCBIfam" id="NF033679">
    <property type="entry name" value="DNRLRE_dom"/>
    <property type="match status" value="1"/>
</dbReference>
<feature type="domain" description="F5/8 type C" evidence="5">
    <location>
        <begin position="14"/>
        <end position="171"/>
    </location>
</feature>
<feature type="chain" id="PRO_5019583476" evidence="4">
    <location>
        <begin position="24"/>
        <end position="1008"/>
    </location>
</feature>
<dbReference type="InterPro" id="IPR017853">
    <property type="entry name" value="GH"/>
</dbReference>
<dbReference type="Pfam" id="PF24517">
    <property type="entry name" value="CBM96"/>
    <property type="match status" value="1"/>
</dbReference>
<accession>A0A412YB63</accession>
<dbReference type="InterPro" id="IPR055372">
    <property type="entry name" value="CBM96"/>
</dbReference>
<keyword evidence="3 4" id="KW-0732">Signal</keyword>
<proteinExistence type="predicted"/>
<comment type="subcellular location">
    <subcellularLocation>
        <location evidence="1">Secreted</location>
    </subcellularLocation>
</comment>
<dbReference type="Pfam" id="PF00754">
    <property type="entry name" value="F5_F8_type_C"/>
    <property type="match status" value="2"/>
</dbReference>
<keyword evidence="2" id="KW-0964">Secreted</keyword>
<evidence type="ECO:0000256" key="4">
    <source>
        <dbReference type="SAM" id="SignalP"/>
    </source>
</evidence>
<dbReference type="EMBL" id="QRZF01000005">
    <property type="protein sequence ID" value="RGV54633.1"/>
    <property type="molecule type" value="Genomic_DNA"/>
</dbReference>
<name>A0A412YB63_9BACE</name>